<proteinExistence type="predicted"/>
<feature type="chain" id="PRO_5046086919" evidence="2">
    <location>
        <begin position="21"/>
        <end position="290"/>
    </location>
</feature>
<dbReference type="RefSeq" id="WP_382402585.1">
    <property type="nucleotide sequence ID" value="NZ_JBHTNH010000055.1"/>
</dbReference>
<evidence type="ECO:0000313" key="3">
    <source>
        <dbReference type="EMBL" id="MFD1363332.1"/>
    </source>
</evidence>
<feature type="compositionally biased region" description="Acidic residues" evidence="1">
    <location>
        <begin position="38"/>
        <end position="49"/>
    </location>
</feature>
<keyword evidence="4" id="KW-1185">Reference proteome</keyword>
<dbReference type="EMBL" id="JBHTNH010000055">
    <property type="protein sequence ID" value="MFD1363332.1"/>
    <property type="molecule type" value="Genomic_DNA"/>
</dbReference>
<name>A0ABW3ZZY1_9BACI</name>
<reference evidence="4" key="1">
    <citation type="journal article" date="2019" name="Int. J. Syst. Evol. Microbiol.">
        <title>The Global Catalogue of Microorganisms (GCM) 10K type strain sequencing project: providing services to taxonomists for standard genome sequencing and annotation.</title>
        <authorList>
            <consortium name="The Broad Institute Genomics Platform"/>
            <consortium name="The Broad Institute Genome Sequencing Center for Infectious Disease"/>
            <person name="Wu L."/>
            <person name="Ma J."/>
        </authorList>
    </citation>
    <scope>NUCLEOTIDE SEQUENCE [LARGE SCALE GENOMIC DNA]</scope>
    <source>
        <strain evidence="4">CCUG 54822</strain>
    </source>
</reference>
<evidence type="ECO:0000313" key="4">
    <source>
        <dbReference type="Proteomes" id="UP001597178"/>
    </source>
</evidence>
<evidence type="ECO:0000256" key="2">
    <source>
        <dbReference type="SAM" id="SignalP"/>
    </source>
</evidence>
<accession>A0ABW3ZZY1</accession>
<keyword evidence="2" id="KW-0732">Signal</keyword>
<dbReference type="PROSITE" id="PS51257">
    <property type="entry name" value="PROKAR_LIPOPROTEIN"/>
    <property type="match status" value="1"/>
</dbReference>
<sequence length="290" mass="31802">MKRLIIVMLMGLGFILAACAGEESDSETAGADSGQDQAPEETEDSDSEGVSDIKGTVEPEEFDKVFSDPGAYIGYEVTFTGKVFVQPERDEDGTYLQVFADPENAEQNVIVGMADSDFDVSSDDYVRVSGVIHDEFQGENAFGGTLNAPAVKAESVEVVDYVTAVSPAIETIEVDKSQDQHGYVIDVEKIELADNMTRVYVTITNNTDDEVSFYSFNSRLLIDNEQLEEESFYDTGLPEVQSDILPGVETEGVITFPAVDPSIETMTFHAEGSSSNYELDFEPFVFEIEK</sequence>
<organism evidence="3 4">
    <name type="scientific">Lentibacillus salinarum</name>
    <dbReference type="NCBI Taxonomy" id="446820"/>
    <lineage>
        <taxon>Bacteria</taxon>
        <taxon>Bacillati</taxon>
        <taxon>Bacillota</taxon>
        <taxon>Bacilli</taxon>
        <taxon>Bacillales</taxon>
        <taxon>Bacillaceae</taxon>
        <taxon>Lentibacillus</taxon>
    </lineage>
</organism>
<protein>
    <submittedName>
        <fullName evidence="3">DUF4352 domain-containing protein</fullName>
    </submittedName>
</protein>
<comment type="caution">
    <text evidence="3">The sequence shown here is derived from an EMBL/GenBank/DDBJ whole genome shotgun (WGS) entry which is preliminary data.</text>
</comment>
<gene>
    <name evidence="3" type="ORF">ACFQ4A_17120</name>
</gene>
<dbReference type="Proteomes" id="UP001597178">
    <property type="component" value="Unassembled WGS sequence"/>
</dbReference>
<feature type="region of interest" description="Disordered" evidence="1">
    <location>
        <begin position="25"/>
        <end position="59"/>
    </location>
</feature>
<evidence type="ECO:0000256" key="1">
    <source>
        <dbReference type="SAM" id="MobiDB-lite"/>
    </source>
</evidence>
<feature type="signal peptide" evidence="2">
    <location>
        <begin position="1"/>
        <end position="20"/>
    </location>
</feature>